<gene>
    <name evidence="4" type="ORF">KY290_010801</name>
</gene>
<organism evidence="4 5">
    <name type="scientific">Solanum tuberosum</name>
    <name type="common">Potato</name>
    <dbReference type="NCBI Taxonomy" id="4113"/>
    <lineage>
        <taxon>Eukaryota</taxon>
        <taxon>Viridiplantae</taxon>
        <taxon>Streptophyta</taxon>
        <taxon>Embryophyta</taxon>
        <taxon>Tracheophyta</taxon>
        <taxon>Spermatophyta</taxon>
        <taxon>Magnoliopsida</taxon>
        <taxon>eudicotyledons</taxon>
        <taxon>Gunneridae</taxon>
        <taxon>Pentapetalae</taxon>
        <taxon>asterids</taxon>
        <taxon>lamiids</taxon>
        <taxon>Solanales</taxon>
        <taxon>Solanaceae</taxon>
        <taxon>Solanoideae</taxon>
        <taxon>Solaneae</taxon>
        <taxon>Solanum</taxon>
    </lineage>
</organism>
<sequence>MVNTTFNGVRPVAPVNAPAEESAARGRNRDGVPVKNVPQNEAPPVHHEEIEEDIEVENVEEVRQEEEVQVETTDVPPIDLVLARQIMPFLKGLVGPGVLPSVQATHGPANPPISSTAPWTGGTGGNESFFHPLLGSVMTGNEHEMLTMFLKLKPPVFLGSDNEDAYEFILDYYERLHKLGIVHQHGVEFVSFQLQEKYVPRTLRDHRKDEFMALEQGGRSFNEVTNYVNKVEGVRRDGQAKALAKRANNSANFQGSYSRVSGRPTLAAKPIQSAMPASTGNYLRSPPYNLMQDSQGVTPLAGNSPSFYRTCYNCGEPGHIRRYCLLPRVLDSAQQQFRAVVPTGMVIMVEGFHKVGEKVISKAVEVEEMVMQAGVTCNQAGKWLVKMIGLSVMPFLARMRQRRLMRDVEIETPSIEFIPVVSEFRKVFPNDLHGMPPDRDIDFCIDLEPGTHPISIPPYCMAPTKLREFKAQIQELLDKGFIHPSASPWGAPVLCLFDQLQGASVFSKIDLRSCYHQLKIRPEDVPKTGFRTLYGNYEFLVMSFGLTNVPAAFMSLMNGVFKTFLDSFVIVFIDDILVSLKSEEEHVDHLCIVLGVLGKQMLYAKFSKCEFWLTSVAFLGHVVSKEGVMVDPQNIEAVKNWVRPSSVIEVRSFVGFASYYRRFVKNFASIGTHLTNLTKKEIPFEWTEKCEESFQKLKTLLTTTPILALPVEAYASRQLKVHNRNYPTHELELAAFATCVHSKGYEFETEKAVSMGSLACLSVSKRPLAKEIQTLESKFMQLGISERGGVLTSIEVRATFIDEIKAKQFEDEKLEELRDKIAIEIVGIILWKDIAEFVAKYQNCQQVNYEHQRPACLLQRMPIPEWKWERIVMDFLVGLPKTLGKFDSVWVVVDRLTILAHFILYNLPSTDRRVVRRTIQVLEDMLRACVIDFGGHWDKFLPLCEFSYNNSYHSSIDMTPFEALYGRRGCKSLIGWFEAGDVKPLGVDLVKNAQEKVSPIKGVMRFGKKGKLSPRYIGPLEVLECVGPEEPVVILDRDVRKLRTKEIRSVKVQWKHRPIEEATWETEKDMRDKFGRNQSCYGVGKSSNNRLTGSVQAAGAGFLPSGQGRCSRVRTAVADQEQAERIRKVKNQVS</sequence>
<keyword evidence="1" id="KW-0863">Zinc-finger</keyword>
<feature type="compositionally biased region" description="Basic and acidic residues" evidence="2">
    <location>
        <begin position="22"/>
        <end position="32"/>
    </location>
</feature>
<dbReference type="EMBL" id="JAIVGD010000005">
    <property type="protein sequence ID" value="KAH0773664.1"/>
    <property type="molecule type" value="Genomic_DNA"/>
</dbReference>
<name>A0ABQ7VYS5_SOLTU</name>
<reference evidence="4 5" key="1">
    <citation type="journal article" date="2021" name="bioRxiv">
        <title>Chromosome-scale and haplotype-resolved genome assembly of a tetraploid potato cultivar.</title>
        <authorList>
            <person name="Sun H."/>
            <person name="Jiao W.-B."/>
            <person name="Krause K."/>
            <person name="Campoy J.A."/>
            <person name="Goel M."/>
            <person name="Folz-Donahue K."/>
            <person name="Kukat C."/>
            <person name="Huettel B."/>
            <person name="Schneeberger K."/>
        </authorList>
    </citation>
    <scope>NUCLEOTIDE SEQUENCE [LARGE SCALE GENOMIC DNA]</scope>
    <source>
        <strain evidence="4">SolTubOtavaFocal</strain>
        <tissue evidence="4">Leaves</tissue>
    </source>
</reference>
<evidence type="ECO:0000313" key="5">
    <source>
        <dbReference type="Proteomes" id="UP000826656"/>
    </source>
</evidence>
<dbReference type="SUPFAM" id="SSF56672">
    <property type="entry name" value="DNA/RNA polymerases"/>
    <property type="match status" value="1"/>
</dbReference>
<dbReference type="CDD" id="cd01647">
    <property type="entry name" value="RT_LTR"/>
    <property type="match status" value="1"/>
</dbReference>
<dbReference type="InterPro" id="IPR001878">
    <property type="entry name" value="Znf_CCHC"/>
</dbReference>
<proteinExistence type="predicted"/>
<dbReference type="InterPro" id="IPR000477">
    <property type="entry name" value="RT_dom"/>
</dbReference>
<feature type="region of interest" description="Disordered" evidence="2">
    <location>
        <begin position="1"/>
        <end position="47"/>
    </location>
</feature>
<dbReference type="InterPro" id="IPR043128">
    <property type="entry name" value="Rev_trsase/Diguanyl_cyclase"/>
</dbReference>
<evidence type="ECO:0000313" key="4">
    <source>
        <dbReference type="EMBL" id="KAH0773664.1"/>
    </source>
</evidence>
<evidence type="ECO:0000259" key="3">
    <source>
        <dbReference type="PROSITE" id="PS50158"/>
    </source>
</evidence>
<dbReference type="Pfam" id="PF00098">
    <property type="entry name" value="zf-CCHC"/>
    <property type="match status" value="1"/>
</dbReference>
<comment type="caution">
    <text evidence="4">The sequence shown here is derived from an EMBL/GenBank/DDBJ whole genome shotgun (WGS) entry which is preliminary data.</text>
</comment>
<dbReference type="Gene3D" id="3.10.10.10">
    <property type="entry name" value="HIV Type 1 Reverse Transcriptase, subunit A, domain 1"/>
    <property type="match status" value="2"/>
</dbReference>
<dbReference type="InterPro" id="IPR050951">
    <property type="entry name" value="Retrovirus_Pol_polyprotein"/>
</dbReference>
<keyword evidence="1" id="KW-0862">Zinc</keyword>
<dbReference type="PROSITE" id="PS50158">
    <property type="entry name" value="ZF_CCHC"/>
    <property type="match status" value="1"/>
</dbReference>
<dbReference type="SUPFAM" id="SSF53098">
    <property type="entry name" value="Ribonuclease H-like"/>
    <property type="match status" value="1"/>
</dbReference>
<keyword evidence="1" id="KW-0479">Metal-binding</keyword>
<dbReference type="InterPro" id="IPR043502">
    <property type="entry name" value="DNA/RNA_pol_sf"/>
</dbReference>
<evidence type="ECO:0000256" key="1">
    <source>
        <dbReference type="PROSITE-ProRule" id="PRU00047"/>
    </source>
</evidence>
<dbReference type="InterPro" id="IPR036875">
    <property type="entry name" value="Znf_CCHC_sf"/>
</dbReference>
<accession>A0ABQ7VYS5</accession>
<dbReference type="Proteomes" id="UP000826656">
    <property type="component" value="Unassembled WGS sequence"/>
</dbReference>
<dbReference type="SMART" id="SM00343">
    <property type="entry name" value="ZnF_C2HC"/>
    <property type="match status" value="1"/>
</dbReference>
<protein>
    <recommendedName>
        <fullName evidence="3">CCHC-type domain-containing protein</fullName>
    </recommendedName>
</protein>
<dbReference type="InterPro" id="IPR036397">
    <property type="entry name" value="RNaseH_sf"/>
</dbReference>
<dbReference type="PANTHER" id="PTHR37984">
    <property type="entry name" value="PROTEIN CBG26694"/>
    <property type="match status" value="1"/>
</dbReference>
<dbReference type="SUPFAM" id="SSF57756">
    <property type="entry name" value="Retrovirus zinc finger-like domains"/>
    <property type="match status" value="1"/>
</dbReference>
<dbReference type="Gene3D" id="3.30.420.10">
    <property type="entry name" value="Ribonuclease H-like superfamily/Ribonuclease H"/>
    <property type="match status" value="1"/>
</dbReference>
<keyword evidence="5" id="KW-1185">Reference proteome</keyword>
<dbReference type="PANTHER" id="PTHR37984:SF5">
    <property type="entry name" value="PROTEIN NYNRIN-LIKE"/>
    <property type="match status" value="1"/>
</dbReference>
<dbReference type="Gene3D" id="3.30.70.270">
    <property type="match status" value="2"/>
</dbReference>
<dbReference type="Pfam" id="PF00078">
    <property type="entry name" value="RVT_1"/>
    <property type="match status" value="1"/>
</dbReference>
<evidence type="ECO:0000256" key="2">
    <source>
        <dbReference type="SAM" id="MobiDB-lite"/>
    </source>
</evidence>
<dbReference type="InterPro" id="IPR012337">
    <property type="entry name" value="RNaseH-like_sf"/>
</dbReference>
<feature type="domain" description="CCHC-type" evidence="3">
    <location>
        <begin position="311"/>
        <end position="324"/>
    </location>
</feature>